<dbReference type="PROSITE" id="PS51512">
    <property type="entry name" value="DFDF"/>
    <property type="match status" value="1"/>
</dbReference>
<comment type="subcellular location">
    <subcellularLocation>
        <location evidence="1">Cytoplasm</location>
        <location evidence="1">P-body</location>
    </subcellularLocation>
</comment>
<dbReference type="AlphaFoldDB" id="A0AAD5JZ14"/>
<feature type="region of interest" description="Disordered" evidence="5">
    <location>
        <begin position="210"/>
        <end position="292"/>
    </location>
</feature>
<name>A0AAD5JZ14_9FUNG</name>
<dbReference type="SMART" id="SM01199">
    <property type="entry name" value="FDF"/>
    <property type="match status" value="1"/>
</dbReference>
<evidence type="ECO:0000256" key="1">
    <source>
        <dbReference type="ARBA" id="ARBA00004201"/>
    </source>
</evidence>
<dbReference type="Gene3D" id="2.30.30.100">
    <property type="match status" value="1"/>
</dbReference>
<dbReference type="GO" id="GO:0033962">
    <property type="term" value="P:P-body assembly"/>
    <property type="evidence" value="ECO:0007669"/>
    <property type="project" value="TreeGrafter"/>
</dbReference>
<protein>
    <recommendedName>
        <fullName evidence="3">Enhancer of mRNA-decapping protein 3</fullName>
    </recommendedName>
</protein>
<evidence type="ECO:0000313" key="8">
    <source>
        <dbReference type="EMBL" id="KAI9261407.1"/>
    </source>
</evidence>
<evidence type="ECO:0000256" key="4">
    <source>
        <dbReference type="ARBA" id="ARBA00022490"/>
    </source>
</evidence>
<dbReference type="SUPFAM" id="SSF64153">
    <property type="entry name" value="YjeF N-terminal domain-like"/>
    <property type="match status" value="1"/>
</dbReference>
<evidence type="ECO:0000259" key="7">
    <source>
        <dbReference type="PROSITE" id="PS51512"/>
    </source>
</evidence>
<comment type="similarity">
    <text evidence="2">Belongs to the EDC3 family.</text>
</comment>
<reference evidence="8" key="1">
    <citation type="journal article" date="2022" name="IScience">
        <title>Evolution of zygomycete secretomes and the origins of terrestrial fungal ecologies.</title>
        <authorList>
            <person name="Chang Y."/>
            <person name="Wang Y."/>
            <person name="Mondo S."/>
            <person name="Ahrendt S."/>
            <person name="Andreopoulos W."/>
            <person name="Barry K."/>
            <person name="Beard J."/>
            <person name="Benny G.L."/>
            <person name="Blankenship S."/>
            <person name="Bonito G."/>
            <person name="Cuomo C."/>
            <person name="Desiro A."/>
            <person name="Gervers K.A."/>
            <person name="Hundley H."/>
            <person name="Kuo A."/>
            <person name="LaButti K."/>
            <person name="Lang B.F."/>
            <person name="Lipzen A."/>
            <person name="O'Donnell K."/>
            <person name="Pangilinan J."/>
            <person name="Reynolds N."/>
            <person name="Sandor L."/>
            <person name="Smith M.E."/>
            <person name="Tsang A."/>
            <person name="Grigoriev I.V."/>
            <person name="Stajich J.E."/>
            <person name="Spatafora J.W."/>
        </authorList>
    </citation>
    <scope>NUCLEOTIDE SEQUENCE</scope>
    <source>
        <strain evidence="8">RSA 2281</strain>
    </source>
</reference>
<evidence type="ECO:0000259" key="6">
    <source>
        <dbReference type="PROSITE" id="PS51385"/>
    </source>
</evidence>
<feature type="region of interest" description="Disordered" evidence="5">
    <location>
        <begin position="100"/>
        <end position="149"/>
    </location>
</feature>
<proteinExistence type="inferred from homology"/>
<dbReference type="InterPro" id="IPR019050">
    <property type="entry name" value="FDF_dom"/>
</dbReference>
<sequence length="548" mass="60469">MAESFLGLVIAVQLHSGVKLSGTVAHIEPTSQQMTLKDVMLLLVELMFPGQPPHLTSLYGVKGNEIADLQVIQKKADMSNTKKITTPASATIIPTASKSCNVSSTTTMNNSNRKKAVEKKSSNDRNNMPIKSLSSSTGRKQQQQQQQRIAAVTAEKENGWANQDVSGFKEKEFDFQANLSMFDKAKVFAEIRESDDTAQDTLLVSLNRLPRKDGQPLPHQQQPPRKNLLPTENVLDDEDDENESIGDESDTESRTTSDGSIRGRRDRQQRQRRHNNNRDVTSSSSSIPSSRIRTSENHINCVLVSPLQMAHAEHECVKVTGPSEDQLIENGGRCISMKVLEILGDIRRKNDDEKVPVVIVLAGNNKIGANGLSTARHLINRGYHVAVCMNEQRTELCDTVAQQQTMIEQAGGKLIAEPKELEQWKADLIVDAMIGSQQLGTEDEDQDEDDKDANEAIREMIHWASQQTTPVLSIDFPSAIGEPGTDTIHPQWTVCLGAPKSGCISQDVTGELYMADIGIPKICWKRAGVKGWTAPWGADFLVALEYVI</sequence>
<dbReference type="PROSITE" id="PS51385">
    <property type="entry name" value="YJEF_N"/>
    <property type="match status" value="1"/>
</dbReference>
<feature type="compositionally biased region" description="Low complexity" evidence="5">
    <location>
        <begin position="281"/>
        <end position="292"/>
    </location>
</feature>
<dbReference type="PANTHER" id="PTHR13612">
    <property type="entry name" value="ENHANCER OF MRNA-DECAPPING PROTEIN 3"/>
    <property type="match status" value="1"/>
</dbReference>
<feature type="compositionally biased region" description="Low complexity" evidence="5">
    <location>
        <begin position="100"/>
        <end position="111"/>
    </location>
</feature>
<feature type="compositionally biased region" description="Acidic residues" evidence="5">
    <location>
        <begin position="234"/>
        <end position="250"/>
    </location>
</feature>
<dbReference type="InterPro" id="IPR025762">
    <property type="entry name" value="DFDF"/>
</dbReference>
<comment type="caution">
    <text evidence="8">The sequence shown here is derived from an EMBL/GenBank/DDBJ whole genome shotgun (WGS) entry which is preliminary data.</text>
</comment>
<dbReference type="Gene3D" id="3.40.50.10260">
    <property type="entry name" value="YjeF N-terminal domain"/>
    <property type="match status" value="1"/>
</dbReference>
<feature type="domain" description="DFDF" evidence="7">
    <location>
        <begin position="161"/>
        <end position="197"/>
    </location>
</feature>
<dbReference type="Pfam" id="PF03853">
    <property type="entry name" value="YjeF_N"/>
    <property type="match status" value="1"/>
</dbReference>
<dbReference type="Proteomes" id="UP001209540">
    <property type="component" value="Unassembled WGS sequence"/>
</dbReference>
<dbReference type="GO" id="GO:0031087">
    <property type="term" value="P:deadenylation-independent decapping of nuclear-transcribed mRNA"/>
    <property type="evidence" value="ECO:0007669"/>
    <property type="project" value="TreeGrafter"/>
</dbReference>
<evidence type="ECO:0000313" key="9">
    <source>
        <dbReference type="Proteomes" id="UP001209540"/>
    </source>
</evidence>
<keyword evidence="4" id="KW-0963">Cytoplasm</keyword>
<dbReference type="EMBL" id="JAIXMP010000015">
    <property type="protein sequence ID" value="KAI9261407.1"/>
    <property type="molecule type" value="Genomic_DNA"/>
</dbReference>
<evidence type="ECO:0000256" key="2">
    <source>
        <dbReference type="ARBA" id="ARBA00006610"/>
    </source>
</evidence>
<dbReference type="InterPro" id="IPR036652">
    <property type="entry name" value="YjeF_N_dom_sf"/>
</dbReference>
<keyword evidence="9" id="KW-1185">Reference proteome</keyword>
<dbReference type="GO" id="GO:0000932">
    <property type="term" value="C:P-body"/>
    <property type="evidence" value="ECO:0007669"/>
    <property type="project" value="UniProtKB-SubCell"/>
</dbReference>
<dbReference type="PANTHER" id="PTHR13612:SF0">
    <property type="entry name" value="ENHANCER OF MRNA-DECAPPING PROTEIN 3"/>
    <property type="match status" value="1"/>
</dbReference>
<feature type="domain" description="YjeF N-terminal" evidence="6">
    <location>
        <begin position="309"/>
        <end position="525"/>
    </location>
</feature>
<dbReference type="InterPro" id="IPR004443">
    <property type="entry name" value="YjeF_N_dom"/>
</dbReference>
<organism evidence="8 9">
    <name type="scientific">Phascolomyces articulosus</name>
    <dbReference type="NCBI Taxonomy" id="60185"/>
    <lineage>
        <taxon>Eukaryota</taxon>
        <taxon>Fungi</taxon>
        <taxon>Fungi incertae sedis</taxon>
        <taxon>Mucoromycota</taxon>
        <taxon>Mucoromycotina</taxon>
        <taxon>Mucoromycetes</taxon>
        <taxon>Mucorales</taxon>
        <taxon>Lichtheimiaceae</taxon>
        <taxon>Phascolomyces</taxon>
    </lineage>
</organism>
<reference evidence="8" key="2">
    <citation type="submission" date="2023-02" db="EMBL/GenBank/DDBJ databases">
        <authorList>
            <consortium name="DOE Joint Genome Institute"/>
            <person name="Mondo S.J."/>
            <person name="Chang Y."/>
            <person name="Wang Y."/>
            <person name="Ahrendt S."/>
            <person name="Andreopoulos W."/>
            <person name="Barry K."/>
            <person name="Beard J."/>
            <person name="Benny G.L."/>
            <person name="Blankenship S."/>
            <person name="Bonito G."/>
            <person name="Cuomo C."/>
            <person name="Desiro A."/>
            <person name="Gervers K.A."/>
            <person name="Hundley H."/>
            <person name="Kuo A."/>
            <person name="LaButti K."/>
            <person name="Lang B.F."/>
            <person name="Lipzen A."/>
            <person name="O'Donnell K."/>
            <person name="Pangilinan J."/>
            <person name="Reynolds N."/>
            <person name="Sandor L."/>
            <person name="Smith M.W."/>
            <person name="Tsang A."/>
            <person name="Grigoriev I.V."/>
            <person name="Stajich J.E."/>
            <person name="Spatafora J.W."/>
        </authorList>
    </citation>
    <scope>NUCLEOTIDE SEQUENCE</scope>
    <source>
        <strain evidence="8">RSA 2281</strain>
    </source>
</reference>
<gene>
    <name evidence="8" type="ORF">BDA99DRAFT_537797</name>
</gene>
<evidence type="ECO:0000256" key="5">
    <source>
        <dbReference type="SAM" id="MobiDB-lite"/>
    </source>
</evidence>
<evidence type="ECO:0000256" key="3">
    <source>
        <dbReference type="ARBA" id="ARBA00015797"/>
    </source>
</evidence>
<accession>A0AAD5JZ14</accession>
<feature type="compositionally biased region" description="Basic and acidic residues" evidence="5">
    <location>
        <begin position="251"/>
        <end position="269"/>
    </location>
</feature>
<dbReference type="GO" id="GO:0003729">
    <property type="term" value="F:mRNA binding"/>
    <property type="evidence" value="ECO:0007669"/>
    <property type="project" value="TreeGrafter"/>
</dbReference>
<dbReference type="Pfam" id="PF09532">
    <property type="entry name" value="FDF"/>
    <property type="match status" value="1"/>
</dbReference>